<sequence>MIFPFTAIVDQDEMKLALILNVIDPNIGGVLIMGEKGTAKSTAVRALADLLPEIDVVKGCRFNCAPEGPFCSDCIEKLNKNGSIEIEKKKMRVVELPLGVTEDRVVGTLDIEYAIKKGEKRFEPGILAEANRNFLYIDEVNLLEDHIVDLLLDSAAMGVNTVEREGISFIHPAKFILVGTMNPEEGELRPQLLDRFGLCVQVNSLTDKNLRIEVLKRKAEFDDNPEEFFKKWDSEQQILVRKIIKAKENLKNIKIDDIALSFVVDITCQLNLDGHRADIVMLKAARAFAAFNGKNGITQEDIKAVAPFTLRHRLKRLPFEDISQEVDKLNAILETI</sequence>
<dbReference type="InterPro" id="IPR045006">
    <property type="entry name" value="CHLI-like"/>
</dbReference>
<dbReference type="AlphaFoldDB" id="A0A2J6WMA3"/>
<dbReference type="Pfam" id="PF17863">
    <property type="entry name" value="AAA_lid_2"/>
    <property type="match status" value="1"/>
</dbReference>
<dbReference type="SMART" id="SM00382">
    <property type="entry name" value="AAA"/>
    <property type="match status" value="1"/>
</dbReference>
<dbReference type="Gene3D" id="3.40.50.300">
    <property type="entry name" value="P-loop containing nucleotide triphosphate hydrolases"/>
    <property type="match status" value="1"/>
</dbReference>
<feature type="domain" description="AAA+ ATPase" evidence="1">
    <location>
        <begin position="26"/>
        <end position="206"/>
    </location>
</feature>
<dbReference type="InterPro" id="IPR011704">
    <property type="entry name" value="ATPase_dyneun-rel_AAA"/>
</dbReference>
<dbReference type="InterPro" id="IPR027417">
    <property type="entry name" value="P-loop_NTPase"/>
</dbReference>
<dbReference type="InterPro" id="IPR041628">
    <property type="entry name" value="ChlI/MoxR_AAA_lid"/>
</dbReference>
<comment type="caution">
    <text evidence="2">The sequence shown here is derived from an EMBL/GenBank/DDBJ whole genome shotgun (WGS) entry which is preliminary data.</text>
</comment>
<reference evidence="2 3" key="1">
    <citation type="submission" date="2018-01" db="EMBL/GenBank/DDBJ databases">
        <title>Metagenomic assembled genomes from two thermal pools in the Uzon Caldera, Kamchatka, Russia.</title>
        <authorList>
            <person name="Wilkins L."/>
            <person name="Ettinger C."/>
        </authorList>
    </citation>
    <scope>NUCLEOTIDE SEQUENCE [LARGE SCALE GENOMIC DNA]</scope>
    <source>
        <strain evidence="2">ZAV-04</strain>
    </source>
</reference>
<dbReference type="PANTHER" id="PTHR32039">
    <property type="entry name" value="MAGNESIUM-CHELATASE SUBUNIT CHLI"/>
    <property type="match status" value="1"/>
</dbReference>
<proteinExistence type="predicted"/>
<dbReference type="PANTHER" id="PTHR32039:SF9">
    <property type="entry name" value="MAGNESIUM-CHELATASE SUBUNIT CHLI-2, CHLOROPLASTIC"/>
    <property type="match status" value="1"/>
</dbReference>
<dbReference type="GO" id="GO:0005524">
    <property type="term" value="F:ATP binding"/>
    <property type="evidence" value="ECO:0007669"/>
    <property type="project" value="InterPro"/>
</dbReference>
<protein>
    <submittedName>
        <fullName evidence="2">Magnesium chelatase ATPase subunit I</fullName>
    </submittedName>
</protein>
<accession>A0A2J6WMA3</accession>
<dbReference type="GO" id="GO:0016887">
    <property type="term" value="F:ATP hydrolysis activity"/>
    <property type="evidence" value="ECO:0007669"/>
    <property type="project" value="InterPro"/>
</dbReference>
<dbReference type="SUPFAM" id="SSF52540">
    <property type="entry name" value="P-loop containing nucleoside triphosphate hydrolases"/>
    <property type="match status" value="1"/>
</dbReference>
<dbReference type="Proteomes" id="UP000242288">
    <property type="component" value="Unassembled WGS sequence"/>
</dbReference>
<evidence type="ECO:0000259" key="1">
    <source>
        <dbReference type="SMART" id="SM00382"/>
    </source>
</evidence>
<organism evidence="2 3">
    <name type="scientific">Thermodesulfovibrio aggregans</name>
    <dbReference type="NCBI Taxonomy" id="86166"/>
    <lineage>
        <taxon>Bacteria</taxon>
        <taxon>Pseudomonadati</taxon>
        <taxon>Nitrospirota</taxon>
        <taxon>Thermodesulfovibrionia</taxon>
        <taxon>Thermodesulfovibrionales</taxon>
        <taxon>Thermodesulfovibrionaceae</taxon>
        <taxon>Thermodesulfovibrio</taxon>
    </lineage>
</organism>
<dbReference type="InterPro" id="IPR003593">
    <property type="entry name" value="AAA+_ATPase"/>
</dbReference>
<gene>
    <name evidence="2" type="ORF">C0186_03595</name>
</gene>
<name>A0A2J6WMA3_9BACT</name>
<evidence type="ECO:0000313" key="3">
    <source>
        <dbReference type="Proteomes" id="UP000242288"/>
    </source>
</evidence>
<dbReference type="EMBL" id="PNIO01000027">
    <property type="protein sequence ID" value="PMP71491.1"/>
    <property type="molecule type" value="Genomic_DNA"/>
</dbReference>
<dbReference type="Pfam" id="PF07728">
    <property type="entry name" value="AAA_5"/>
    <property type="match status" value="1"/>
</dbReference>
<evidence type="ECO:0000313" key="2">
    <source>
        <dbReference type="EMBL" id="PMP71491.1"/>
    </source>
</evidence>
<dbReference type="Gene3D" id="1.10.8.80">
    <property type="entry name" value="Magnesium chelatase subunit I, C-Terminal domain"/>
    <property type="match status" value="1"/>
</dbReference>